<keyword evidence="3" id="KW-1185">Reference proteome</keyword>
<evidence type="ECO:0000256" key="1">
    <source>
        <dbReference type="SAM" id="MobiDB-lite"/>
    </source>
</evidence>
<evidence type="ECO:0000313" key="3">
    <source>
        <dbReference type="Proteomes" id="UP001472677"/>
    </source>
</evidence>
<gene>
    <name evidence="2" type="ORF">V6N12_046342</name>
</gene>
<name>A0ABR1ZXF9_9ROSI</name>
<reference evidence="2 3" key="1">
    <citation type="journal article" date="2024" name="G3 (Bethesda)">
        <title>Genome assembly of Hibiscus sabdariffa L. provides insights into metabolisms of medicinal natural products.</title>
        <authorList>
            <person name="Kim T."/>
        </authorList>
    </citation>
    <scope>NUCLEOTIDE SEQUENCE [LARGE SCALE GENOMIC DNA]</scope>
    <source>
        <strain evidence="2">TK-2024</strain>
        <tissue evidence="2">Old leaves</tissue>
    </source>
</reference>
<accession>A0ABR1ZXF9</accession>
<evidence type="ECO:0000313" key="2">
    <source>
        <dbReference type="EMBL" id="KAK8485415.1"/>
    </source>
</evidence>
<protein>
    <submittedName>
        <fullName evidence="2">Uncharacterized protein</fullName>
    </submittedName>
</protein>
<dbReference type="Proteomes" id="UP001472677">
    <property type="component" value="Unassembled WGS sequence"/>
</dbReference>
<proteinExistence type="predicted"/>
<dbReference type="EMBL" id="JBBPBM010001286">
    <property type="protein sequence ID" value="KAK8485415.1"/>
    <property type="molecule type" value="Genomic_DNA"/>
</dbReference>
<organism evidence="2 3">
    <name type="scientific">Hibiscus sabdariffa</name>
    <name type="common">roselle</name>
    <dbReference type="NCBI Taxonomy" id="183260"/>
    <lineage>
        <taxon>Eukaryota</taxon>
        <taxon>Viridiplantae</taxon>
        <taxon>Streptophyta</taxon>
        <taxon>Embryophyta</taxon>
        <taxon>Tracheophyta</taxon>
        <taxon>Spermatophyta</taxon>
        <taxon>Magnoliopsida</taxon>
        <taxon>eudicotyledons</taxon>
        <taxon>Gunneridae</taxon>
        <taxon>Pentapetalae</taxon>
        <taxon>rosids</taxon>
        <taxon>malvids</taxon>
        <taxon>Malvales</taxon>
        <taxon>Malvaceae</taxon>
        <taxon>Malvoideae</taxon>
        <taxon>Hibiscus</taxon>
    </lineage>
</organism>
<sequence>MIREFSNPSSEPGAKHTTKKARCIGDEPPDMVPPILEDKILDDEGVELIEGDVLRSTVDVDVAINHVAPPVIVPTLAHEKSPYGPWMMVDRRQSRSSCNAPTTVPASVDATVSGSRFNPIFEEEIPKQPQNSEPTIVDPVVSPIAQNPEPTTGTTKVRGKGKVSIDPRPLCKPLQVQRPTGFYLLKVPPKLARKGSSSSSNRPLVVSSRVSVTMNSAHTVVVSENVDPNVVNVVVTKGPHLSRRPEPPDHAIVDARLPQANTPVKILGNGHAANQLI</sequence>
<feature type="compositionally biased region" description="Polar residues" evidence="1">
    <location>
        <begin position="1"/>
        <end position="10"/>
    </location>
</feature>
<feature type="region of interest" description="Disordered" evidence="1">
    <location>
        <begin position="1"/>
        <end position="31"/>
    </location>
</feature>
<comment type="caution">
    <text evidence="2">The sequence shown here is derived from an EMBL/GenBank/DDBJ whole genome shotgun (WGS) entry which is preliminary data.</text>
</comment>
<feature type="region of interest" description="Disordered" evidence="1">
    <location>
        <begin position="142"/>
        <end position="171"/>
    </location>
</feature>